<keyword evidence="2" id="KW-1133">Transmembrane helix</keyword>
<reference evidence="3 4" key="1">
    <citation type="journal article" date="2017" name="Int. J. Parasitol.">
        <title>The genome of the protozoan parasite Cystoisospora suis and a reverse vaccinology approach to identify vaccine candidates.</title>
        <authorList>
            <person name="Palmieri N."/>
            <person name="Shrestha A."/>
            <person name="Ruttkowski B."/>
            <person name="Beck T."/>
            <person name="Vogl C."/>
            <person name="Tomley F."/>
            <person name="Blake D.P."/>
            <person name="Joachim A."/>
        </authorList>
    </citation>
    <scope>NUCLEOTIDE SEQUENCE [LARGE SCALE GENOMIC DNA]</scope>
    <source>
        <strain evidence="3 4">Wien I</strain>
    </source>
</reference>
<organism evidence="3 4">
    <name type="scientific">Cystoisospora suis</name>
    <dbReference type="NCBI Taxonomy" id="483139"/>
    <lineage>
        <taxon>Eukaryota</taxon>
        <taxon>Sar</taxon>
        <taxon>Alveolata</taxon>
        <taxon>Apicomplexa</taxon>
        <taxon>Conoidasida</taxon>
        <taxon>Coccidia</taxon>
        <taxon>Eucoccidiorida</taxon>
        <taxon>Eimeriorina</taxon>
        <taxon>Sarcocystidae</taxon>
        <taxon>Cystoisospora</taxon>
    </lineage>
</organism>
<keyword evidence="4" id="KW-1185">Reference proteome</keyword>
<evidence type="ECO:0000256" key="1">
    <source>
        <dbReference type="SAM" id="MobiDB-lite"/>
    </source>
</evidence>
<dbReference type="AlphaFoldDB" id="A0A2C6KKA5"/>
<keyword evidence="2" id="KW-0812">Transmembrane</keyword>
<feature type="transmembrane region" description="Helical" evidence="2">
    <location>
        <begin position="251"/>
        <end position="277"/>
    </location>
</feature>
<feature type="compositionally biased region" description="Basic and acidic residues" evidence="1">
    <location>
        <begin position="151"/>
        <end position="171"/>
    </location>
</feature>
<feature type="compositionally biased region" description="Basic residues" evidence="1">
    <location>
        <begin position="177"/>
        <end position="188"/>
    </location>
</feature>
<evidence type="ECO:0008006" key="5">
    <source>
        <dbReference type="Google" id="ProtNLM"/>
    </source>
</evidence>
<evidence type="ECO:0000313" key="4">
    <source>
        <dbReference type="Proteomes" id="UP000221165"/>
    </source>
</evidence>
<dbReference type="Proteomes" id="UP000221165">
    <property type="component" value="Unassembled WGS sequence"/>
</dbReference>
<feature type="transmembrane region" description="Helical" evidence="2">
    <location>
        <begin position="283"/>
        <end position="304"/>
    </location>
</feature>
<feature type="region of interest" description="Disordered" evidence="1">
    <location>
        <begin position="110"/>
        <end position="204"/>
    </location>
</feature>
<evidence type="ECO:0000313" key="3">
    <source>
        <dbReference type="EMBL" id="PHJ24481.1"/>
    </source>
</evidence>
<comment type="caution">
    <text evidence="3">The sequence shown here is derived from an EMBL/GenBank/DDBJ whole genome shotgun (WGS) entry which is preliminary data.</text>
</comment>
<keyword evidence="2" id="KW-0472">Membrane</keyword>
<gene>
    <name evidence="3" type="ORF">CSUI_001663</name>
</gene>
<dbReference type="VEuPathDB" id="ToxoDB:CSUI_001663"/>
<dbReference type="GeneID" id="94425079"/>
<feature type="compositionally biased region" description="Basic and acidic residues" evidence="1">
    <location>
        <begin position="110"/>
        <end position="120"/>
    </location>
</feature>
<protein>
    <recommendedName>
        <fullName evidence="5">Transmembrane protein</fullName>
    </recommendedName>
</protein>
<proteinExistence type="predicted"/>
<accession>A0A2C6KKA5</accession>
<sequence>MASDITGLSSLFVRTTSFCADAKKLVIPCSSFLSRNRGLTKHFPLVTLVSLVLLCRSDDGGFSPSSSAPPHGSFSFPLFVTPASAAGNPYMYQLPFADGHRTRDVFEKKGFENRLSREENATETASTLDGASMTEDTLGGLRQRRSRLHKFREDLKSRKRTGEKEDAKLDATNKGGLIRRPKDRRQRGQRPVVPGASPSPRGQAVRADGRAIVRFRQVVGSILRITNRQWWNAAFRFALSALQILTMRLPLILYGGGLVAVVSSFGVASPLVVLYSALAGTLLLRYIVDAVVSLVVAGAVLLLAEVGPPPQKAASISGSTSSVLNASPTKETAGRDEIRSNAGNVEKTSVKEDTTVDTESEEMRQTFSGSG</sequence>
<feature type="compositionally biased region" description="Polar residues" evidence="1">
    <location>
        <begin position="314"/>
        <end position="330"/>
    </location>
</feature>
<dbReference type="EMBL" id="MIGC01000671">
    <property type="protein sequence ID" value="PHJ24481.1"/>
    <property type="molecule type" value="Genomic_DNA"/>
</dbReference>
<dbReference type="RefSeq" id="XP_067926154.1">
    <property type="nucleotide sequence ID" value="XM_068061868.1"/>
</dbReference>
<evidence type="ECO:0000256" key="2">
    <source>
        <dbReference type="SAM" id="Phobius"/>
    </source>
</evidence>
<feature type="region of interest" description="Disordered" evidence="1">
    <location>
        <begin position="310"/>
        <end position="371"/>
    </location>
</feature>
<name>A0A2C6KKA5_9APIC</name>